<keyword evidence="2" id="KW-1185">Reference proteome</keyword>
<protein>
    <submittedName>
        <fullName evidence="1">Uncharacterized protein</fullName>
    </submittedName>
</protein>
<dbReference type="KEGG" id="bsol:FSW04_13630"/>
<reference evidence="1 2" key="1">
    <citation type="journal article" date="2018" name="J. Microbiol.">
        <title>Baekduia soli gen. nov., sp. nov., a novel bacterium isolated from the soil of Baekdu Mountain and proposal of a novel family name, Baekduiaceae fam. nov.</title>
        <authorList>
            <person name="An D.S."/>
            <person name="Siddiqi M.Z."/>
            <person name="Kim K.H."/>
            <person name="Yu H.S."/>
            <person name="Im W.T."/>
        </authorList>
    </citation>
    <scope>NUCLEOTIDE SEQUENCE [LARGE SCALE GENOMIC DNA]</scope>
    <source>
        <strain evidence="1 2">BR7-21</strain>
    </source>
</reference>
<evidence type="ECO:0000313" key="2">
    <source>
        <dbReference type="Proteomes" id="UP000321805"/>
    </source>
</evidence>
<proteinExistence type="predicted"/>
<dbReference type="RefSeq" id="WP_146920114.1">
    <property type="nucleotide sequence ID" value="NZ_CP042430.1"/>
</dbReference>
<dbReference type="Proteomes" id="UP000321805">
    <property type="component" value="Chromosome"/>
</dbReference>
<evidence type="ECO:0000313" key="1">
    <source>
        <dbReference type="EMBL" id="QEC48503.1"/>
    </source>
</evidence>
<dbReference type="EMBL" id="CP042430">
    <property type="protein sequence ID" value="QEC48503.1"/>
    <property type="molecule type" value="Genomic_DNA"/>
</dbReference>
<organism evidence="1 2">
    <name type="scientific">Baekduia soli</name>
    <dbReference type="NCBI Taxonomy" id="496014"/>
    <lineage>
        <taxon>Bacteria</taxon>
        <taxon>Bacillati</taxon>
        <taxon>Actinomycetota</taxon>
        <taxon>Thermoleophilia</taxon>
        <taxon>Solirubrobacterales</taxon>
        <taxon>Baekduiaceae</taxon>
        <taxon>Baekduia</taxon>
    </lineage>
</organism>
<name>A0A5B8U5Z1_9ACTN</name>
<gene>
    <name evidence="1" type="ORF">FSW04_13630</name>
</gene>
<accession>A0A5B8U5Z1</accession>
<dbReference type="AlphaFoldDB" id="A0A5B8U5Z1"/>
<sequence>MPDTTRTICIVDGCQAPLGHRTQVPLSVVTGADVPEGAEDEWAVLVWCIADEHHRMRVDPDGTLHPA</sequence>